<accession>A0A915KWU9</accession>
<dbReference type="GO" id="GO:0003676">
    <property type="term" value="F:nucleic acid binding"/>
    <property type="evidence" value="ECO:0007669"/>
    <property type="project" value="InterPro"/>
</dbReference>
<name>A0A915KWU9_ROMCU</name>
<proteinExistence type="predicted"/>
<reference evidence="2" key="1">
    <citation type="submission" date="2022-11" db="UniProtKB">
        <authorList>
            <consortium name="WormBaseParasite"/>
        </authorList>
    </citation>
    <scope>IDENTIFICATION</scope>
</reference>
<dbReference type="WBParaSite" id="nRc.2.0.1.t43286-RA">
    <property type="protein sequence ID" value="nRc.2.0.1.t43286-RA"/>
    <property type="gene ID" value="nRc.2.0.1.g43286"/>
</dbReference>
<dbReference type="InterPro" id="IPR036867">
    <property type="entry name" value="R3H_dom_sf"/>
</dbReference>
<dbReference type="AlphaFoldDB" id="A0A915KWU9"/>
<evidence type="ECO:0000313" key="2">
    <source>
        <dbReference type="WBParaSite" id="nRc.2.0.1.t43286-RA"/>
    </source>
</evidence>
<protein>
    <submittedName>
        <fullName evidence="2">Uncharacterized protein</fullName>
    </submittedName>
</protein>
<dbReference type="Proteomes" id="UP000887565">
    <property type="component" value="Unplaced"/>
</dbReference>
<evidence type="ECO:0000313" key="1">
    <source>
        <dbReference type="Proteomes" id="UP000887565"/>
    </source>
</evidence>
<dbReference type="Gene3D" id="3.30.1370.50">
    <property type="entry name" value="R3H-like domain"/>
    <property type="match status" value="1"/>
</dbReference>
<keyword evidence="1" id="KW-1185">Reference proteome</keyword>
<organism evidence="1 2">
    <name type="scientific">Romanomermis culicivorax</name>
    <name type="common">Nematode worm</name>
    <dbReference type="NCBI Taxonomy" id="13658"/>
    <lineage>
        <taxon>Eukaryota</taxon>
        <taxon>Metazoa</taxon>
        <taxon>Ecdysozoa</taxon>
        <taxon>Nematoda</taxon>
        <taxon>Enoplea</taxon>
        <taxon>Dorylaimia</taxon>
        <taxon>Mermithida</taxon>
        <taxon>Mermithoidea</taxon>
        <taxon>Mermithidae</taxon>
        <taxon>Romanomermis</taxon>
    </lineage>
</organism>
<sequence length="82" mass="9784">VGFIKQSVIEELKRDLTQSYNWKQKSEKVAQTVIKIPDAHKANIQNFVKKFDEFYKSDENEHVIDNIQMFERRILTNILESK</sequence>